<evidence type="ECO:0000313" key="8">
    <source>
        <dbReference type="Proteomes" id="UP001159042"/>
    </source>
</evidence>
<proteinExistence type="predicted"/>
<dbReference type="PROSITE" id="PS50011">
    <property type="entry name" value="PROTEIN_KINASE_DOM"/>
    <property type="match status" value="1"/>
</dbReference>
<feature type="domain" description="Protein kinase" evidence="6">
    <location>
        <begin position="101"/>
        <end position="224"/>
    </location>
</feature>
<name>A0AAV8VPP8_9CUCU</name>
<dbReference type="GO" id="GO:0004674">
    <property type="term" value="F:protein serine/threonine kinase activity"/>
    <property type="evidence" value="ECO:0007669"/>
    <property type="project" value="UniProtKB-KW"/>
</dbReference>
<dbReference type="GO" id="GO:0005524">
    <property type="term" value="F:ATP binding"/>
    <property type="evidence" value="ECO:0007669"/>
    <property type="project" value="UniProtKB-KW"/>
</dbReference>
<evidence type="ECO:0000259" key="6">
    <source>
        <dbReference type="PROSITE" id="PS50011"/>
    </source>
</evidence>
<dbReference type="SMART" id="SM00220">
    <property type="entry name" value="S_TKc"/>
    <property type="match status" value="1"/>
</dbReference>
<dbReference type="Pfam" id="PF00069">
    <property type="entry name" value="Pkinase"/>
    <property type="match status" value="1"/>
</dbReference>
<dbReference type="InterPro" id="IPR011009">
    <property type="entry name" value="Kinase-like_dom_sf"/>
</dbReference>
<reference evidence="7 8" key="1">
    <citation type="journal article" date="2023" name="Insect Mol. Biol.">
        <title>Genome sequencing provides insights into the evolution of gene families encoding plant cell wall-degrading enzymes in longhorned beetles.</title>
        <authorList>
            <person name="Shin N.R."/>
            <person name="Okamura Y."/>
            <person name="Kirsch R."/>
            <person name="Pauchet Y."/>
        </authorList>
    </citation>
    <scope>NUCLEOTIDE SEQUENCE [LARGE SCALE GENOMIC DNA]</scope>
    <source>
        <strain evidence="7">EAD_L_NR</strain>
    </source>
</reference>
<evidence type="ECO:0000256" key="1">
    <source>
        <dbReference type="ARBA" id="ARBA00022527"/>
    </source>
</evidence>
<evidence type="ECO:0000256" key="2">
    <source>
        <dbReference type="ARBA" id="ARBA00022679"/>
    </source>
</evidence>
<organism evidence="7 8">
    <name type="scientific">Exocentrus adspersus</name>
    <dbReference type="NCBI Taxonomy" id="1586481"/>
    <lineage>
        <taxon>Eukaryota</taxon>
        <taxon>Metazoa</taxon>
        <taxon>Ecdysozoa</taxon>
        <taxon>Arthropoda</taxon>
        <taxon>Hexapoda</taxon>
        <taxon>Insecta</taxon>
        <taxon>Pterygota</taxon>
        <taxon>Neoptera</taxon>
        <taxon>Endopterygota</taxon>
        <taxon>Coleoptera</taxon>
        <taxon>Polyphaga</taxon>
        <taxon>Cucujiformia</taxon>
        <taxon>Chrysomeloidea</taxon>
        <taxon>Cerambycidae</taxon>
        <taxon>Lamiinae</taxon>
        <taxon>Acanthocinini</taxon>
        <taxon>Exocentrus</taxon>
    </lineage>
</organism>
<sequence>MSSNYPDMKYISFTLSADMSANLSSPYENIALSYVFVRTRQVRRLVGQHVGTNVNEIYFMWKESTLTLTYESSKTAWPVSQLESYFLPEFPVVSCFNDKKFEILEEISKGAFGRVYKVRNSEKENTFALKILSKSKIISEYSVQQVKDEVHIQRLCGHHPYIASYFSHWQSKRCLYIGIDFIGGGELYTILKRYYKLPVALVKVFTAQIALALGMYEHKHIFIL</sequence>
<dbReference type="InterPro" id="IPR000719">
    <property type="entry name" value="Prot_kinase_dom"/>
</dbReference>
<evidence type="ECO:0000256" key="5">
    <source>
        <dbReference type="ARBA" id="ARBA00022840"/>
    </source>
</evidence>
<dbReference type="Gene3D" id="1.10.510.10">
    <property type="entry name" value="Transferase(Phosphotransferase) domain 1"/>
    <property type="match status" value="1"/>
</dbReference>
<gene>
    <name evidence="7" type="ORF">NQ315_016678</name>
</gene>
<dbReference type="PANTHER" id="PTHR24355">
    <property type="entry name" value="G PROTEIN-COUPLED RECEPTOR KINASE/RIBOSOMAL PROTEIN S6 KINASE"/>
    <property type="match status" value="1"/>
</dbReference>
<keyword evidence="2" id="KW-0808">Transferase</keyword>
<dbReference type="Proteomes" id="UP001159042">
    <property type="component" value="Unassembled WGS sequence"/>
</dbReference>
<keyword evidence="1" id="KW-0723">Serine/threonine-protein kinase</keyword>
<dbReference type="PANTHER" id="PTHR24355:SF1">
    <property type="entry name" value="RIBOSOMAL PROTEIN S6 KINASE-RELATED PROTEIN"/>
    <property type="match status" value="1"/>
</dbReference>
<keyword evidence="3" id="KW-0547">Nucleotide-binding</keyword>
<dbReference type="EMBL" id="JANEYG010000047">
    <property type="protein sequence ID" value="KAJ8916000.1"/>
    <property type="molecule type" value="Genomic_DNA"/>
</dbReference>
<keyword evidence="4" id="KW-0418">Kinase</keyword>
<dbReference type="AlphaFoldDB" id="A0AAV8VPP8"/>
<dbReference type="SUPFAM" id="SSF56112">
    <property type="entry name" value="Protein kinase-like (PK-like)"/>
    <property type="match status" value="1"/>
</dbReference>
<comment type="caution">
    <text evidence="7">The sequence shown here is derived from an EMBL/GenBank/DDBJ whole genome shotgun (WGS) entry which is preliminary data.</text>
</comment>
<evidence type="ECO:0000256" key="4">
    <source>
        <dbReference type="ARBA" id="ARBA00022777"/>
    </source>
</evidence>
<keyword evidence="8" id="KW-1185">Reference proteome</keyword>
<evidence type="ECO:0000256" key="3">
    <source>
        <dbReference type="ARBA" id="ARBA00022741"/>
    </source>
</evidence>
<accession>A0AAV8VPP8</accession>
<protein>
    <recommendedName>
        <fullName evidence="6">Protein kinase domain-containing protein</fullName>
    </recommendedName>
</protein>
<evidence type="ECO:0000313" key="7">
    <source>
        <dbReference type="EMBL" id="KAJ8916000.1"/>
    </source>
</evidence>
<keyword evidence="5" id="KW-0067">ATP-binding</keyword>
<dbReference type="Gene3D" id="3.30.200.20">
    <property type="entry name" value="Phosphorylase Kinase, domain 1"/>
    <property type="match status" value="1"/>
</dbReference>